<accession>A0AAW1NCY0</accession>
<keyword evidence="1" id="KW-0472">Membrane</keyword>
<evidence type="ECO:0000313" key="3">
    <source>
        <dbReference type="Proteomes" id="UP001443914"/>
    </source>
</evidence>
<keyword evidence="1" id="KW-0812">Transmembrane</keyword>
<reference evidence="2" key="1">
    <citation type="submission" date="2024-03" db="EMBL/GenBank/DDBJ databases">
        <title>WGS assembly of Saponaria officinalis var. Norfolk2.</title>
        <authorList>
            <person name="Jenkins J."/>
            <person name="Shu S."/>
            <person name="Grimwood J."/>
            <person name="Barry K."/>
            <person name="Goodstein D."/>
            <person name="Schmutz J."/>
            <person name="Leebens-Mack J."/>
            <person name="Osbourn A."/>
        </authorList>
    </citation>
    <scope>NUCLEOTIDE SEQUENCE [LARGE SCALE GENOMIC DNA]</scope>
    <source>
        <strain evidence="2">JIC</strain>
    </source>
</reference>
<dbReference type="Proteomes" id="UP001443914">
    <property type="component" value="Unassembled WGS sequence"/>
</dbReference>
<keyword evidence="1" id="KW-1133">Transmembrane helix</keyword>
<evidence type="ECO:0000256" key="1">
    <source>
        <dbReference type="SAM" id="Phobius"/>
    </source>
</evidence>
<proteinExistence type="predicted"/>
<feature type="transmembrane region" description="Helical" evidence="1">
    <location>
        <begin position="52"/>
        <end position="71"/>
    </location>
</feature>
<gene>
    <name evidence="2" type="ORF">RND81_01G064900</name>
</gene>
<evidence type="ECO:0000313" key="2">
    <source>
        <dbReference type="EMBL" id="KAK9755987.1"/>
    </source>
</evidence>
<protein>
    <submittedName>
        <fullName evidence="2">Uncharacterized protein</fullName>
    </submittedName>
</protein>
<sequence length="176" mass="20840">MADINVIMSIFNLLILLFLLETFVFVALFVSLNYFVFAFNLSSSQIQPHNVFIYYLRVLFTSSICVLKILTRSDSVDANLRSPIVYHDPSRRWDFWVYIDNRRTLYLSVGRMPENNRRAKLRINFGGAFVTSRKCKTEYVGGGVLLEMEWRGRGRKRQREIKWRGRGKKRQREIKC</sequence>
<dbReference type="AlphaFoldDB" id="A0AAW1NCY0"/>
<dbReference type="EMBL" id="JBDFQZ010000001">
    <property type="protein sequence ID" value="KAK9755987.1"/>
    <property type="molecule type" value="Genomic_DNA"/>
</dbReference>
<name>A0AAW1NCY0_SAPOF</name>
<keyword evidence="3" id="KW-1185">Reference proteome</keyword>
<comment type="caution">
    <text evidence="2">The sequence shown here is derived from an EMBL/GenBank/DDBJ whole genome shotgun (WGS) entry which is preliminary data.</text>
</comment>
<organism evidence="2 3">
    <name type="scientific">Saponaria officinalis</name>
    <name type="common">Common soapwort</name>
    <name type="synonym">Lychnis saponaria</name>
    <dbReference type="NCBI Taxonomy" id="3572"/>
    <lineage>
        <taxon>Eukaryota</taxon>
        <taxon>Viridiplantae</taxon>
        <taxon>Streptophyta</taxon>
        <taxon>Embryophyta</taxon>
        <taxon>Tracheophyta</taxon>
        <taxon>Spermatophyta</taxon>
        <taxon>Magnoliopsida</taxon>
        <taxon>eudicotyledons</taxon>
        <taxon>Gunneridae</taxon>
        <taxon>Pentapetalae</taxon>
        <taxon>Caryophyllales</taxon>
        <taxon>Caryophyllaceae</taxon>
        <taxon>Caryophylleae</taxon>
        <taxon>Saponaria</taxon>
    </lineage>
</organism>
<feature type="transmembrane region" description="Helical" evidence="1">
    <location>
        <begin position="12"/>
        <end position="32"/>
    </location>
</feature>